<dbReference type="Gene3D" id="1.20.1440.30">
    <property type="entry name" value="Biosynthetic Protein domain"/>
    <property type="match status" value="1"/>
</dbReference>
<keyword evidence="3" id="KW-1185">Reference proteome</keyword>
<protein>
    <submittedName>
        <fullName evidence="2">Erythromycin esterase-like protein</fullName>
    </submittedName>
</protein>
<dbReference type="InterPro" id="IPR014622">
    <property type="entry name" value="UCP036794_erythomycin"/>
</dbReference>
<organism evidence="2 3">
    <name type="scientific">Deinococcus yavapaiensis KR-236</name>
    <dbReference type="NCBI Taxonomy" id="694435"/>
    <lineage>
        <taxon>Bacteria</taxon>
        <taxon>Thermotogati</taxon>
        <taxon>Deinococcota</taxon>
        <taxon>Deinococci</taxon>
        <taxon>Deinococcales</taxon>
        <taxon>Deinococcaceae</taxon>
        <taxon>Deinococcus</taxon>
    </lineage>
</organism>
<dbReference type="Pfam" id="PF05139">
    <property type="entry name" value="Erythro_esteras"/>
    <property type="match status" value="1"/>
</dbReference>
<gene>
    <name evidence="2" type="ORF">DES52_11233</name>
</gene>
<dbReference type="OrthoDB" id="9810066at2"/>
<dbReference type="CDD" id="cd14728">
    <property type="entry name" value="Ere-like"/>
    <property type="match status" value="1"/>
</dbReference>
<dbReference type="EMBL" id="QJSX01000012">
    <property type="protein sequence ID" value="PYE52712.1"/>
    <property type="molecule type" value="Genomic_DNA"/>
</dbReference>
<dbReference type="PIRSF" id="PIRSF036794">
    <property type="entry name" value="UCP_erythr_ester"/>
    <property type="match status" value="1"/>
</dbReference>
<feature type="region of interest" description="Disordered" evidence="1">
    <location>
        <begin position="424"/>
        <end position="444"/>
    </location>
</feature>
<name>A0A318S2N4_9DEIO</name>
<dbReference type="SUPFAM" id="SSF159501">
    <property type="entry name" value="EreA/ChaN-like"/>
    <property type="match status" value="1"/>
</dbReference>
<proteinExistence type="predicted"/>
<dbReference type="Gene3D" id="3.30.1870.10">
    <property type="entry name" value="EreA-like, domain 2"/>
    <property type="match status" value="1"/>
</dbReference>
<reference evidence="2 3" key="1">
    <citation type="submission" date="2018-06" db="EMBL/GenBank/DDBJ databases">
        <title>Genomic Encyclopedia of Type Strains, Phase IV (KMG-IV): sequencing the most valuable type-strain genomes for metagenomic binning, comparative biology and taxonomic classification.</title>
        <authorList>
            <person name="Goeker M."/>
        </authorList>
    </citation>
    <scope>NUCLEOTIDE SEQUENCE [LARGE SCALE GENOMIC DNA]</scope>
    <source>
        <strain evidence="2 3">DSM 18048</strain>
    </source>
</reference>
<dbReference type="Proteomes" id="UP000248326">
    <property type="component" value="Unassembled WGS sequence"/>
</dbReference>
<dbReference type="Gene3D" id="3.40.1660.10">
    <property type="entry name" value="EreA-like (biosynthetic domain)"/>
    <property type="match status" value="1"/>
</dbReference>
<dbReference type="AlphaFoldDB" id="A0A318S2N4"/>
<dbReference type="InterPro" id="IPR007815">
    <property type="entry name" value="Emycin_Estase"/>
</dbReference>
<dbReference type="PANTHER" id="PTHR31299">
    <property type="entry name" value="ESTERASE, PUTATIVE (AFU_ORTHOLOGUE AFUA_1G05850)-RELATED"/>
    <property type="match status" value="1"/>
</dbReference>
<dbReference type="GO" id="GO:0046677">
    <property type="term" value="P:response to antibiotic"/>
    <property type="evidence" value="ECO:0007669"/>
    <property type="project" value="InterPro"/>
</dbReference>
<evidence type="ECO:0000313" key="2">
    <source>
        <dbReference type="EMBL" id="PYE52712.1"/>
    </source>
</evidence>
<dbReference type="PANTHER" id="PTHR31299:SF0">
    <property type="entry name" value="ESTERASE, PUTATIVE (AFU_ORTHOLOGUE AFUA_1G05850)-RELATED"/>
    <property type="match status" value="1"/>
</dbReference>
<sequence>MTNLMTAAKAVGAAARAWNDDRACEDELLERIGNARFVLIGEASHGTHEFYRERARLTRRLIQEHGFSAVAVEADWPDAYRVNRFVRGEGGDATPEQALGDFQRFPKWMWRNEDVVAFTAWLREHNARQPERAAGFLGIDLYSLHRSMDEVVAYLDRVDPEAAKRARRRYSCFDPFEQDPQQYGLATMYHSVEPCEDEVVAQLVELQRRESELARGGLLSGDEHFHAEQNARLAVNAERYYRAMFRGRDDTWNLRDTHMADTIDALAEHLASQGRSAKVVVWAHNSHLGDARATDMGWKRGELNVGQLMRERHPGETFLLGLTTHHGEVTAADDWGGPARRRRVRPGLKRSYEQLLHEVGLANFWLDLRERNEATHALSEGRLQRFIGVIYRPETERWSHYSETRLTEQYDAVLHLDETTALAPLDPTSGWTEGEAPDTYPTGE</sequence>
<evidence type="ECO:0000256" key="1">
    <source>
        <dbReference type="SAM" id="MobiDB-lite"/>
    </source>
</evidence>
<dbReference type="InterPro" id="IPR052036">
    <property type="entry name" value="Hydrolase/PRTase-associated"/>
</dbReference>
<evidence type="ECO:0000313" key="3">
    <source>
        <dbReference type="Proteomes" id="UP000248326"/>
    </source>
</evidence>
<dbReference type="RefSeq" id="WP_110887719.1">
    <property type="nucleotide sequence ID" value="NZ_QJSX01000012.1"/>
</dbReference>
<accession>A0A318S2N4</accession>
<comment type="caution">
    <text evidence="2">The sequence shown here is derived from an EMBL/GenBank/DDBJ whole genome shotgun (WGS) entry which is preliminary data.</text>
</comment>